<dbReference type="EMBL" id="JACGCI010000204">
    <property type="protein sequence ID" value="KAF6742071.1"/>
    <property type="molecule type" value="Genomic_DNA"/>
</dbReference>
<accession>A0A8H6LUX9</accession>
<keyword evidence="3" id="KW-1185">Reference proteome</keyword>
<evidence type="ECO:0000313" key="3">
    <source>
        <dbReference type="Proteomes" id="UP000521943"/>
    </source>
</evidence>
<name>A0A8H6LUX9_9AGAR</name>
<sequence length="157" mass="16900">VSKLEGVDMDTPPNSKIFDCNNSTNTTDIALLARRRAQASTQAQIPPINITFSGLADALRGMPSAPAPAIQPGPAQPPRKKLPPQMELHAFCTKYSLHDALEWKLKAVDVSGPHVLRLIGDAALVDKARLSIGELATLHDTEERWTAAAEAVQDDMA</sequence>
<dbReference type="OrthoDB" id="3269111at2759"/>
<evidence type="ECO:0000256" key="1">
    <source>
        <dbReference type="SAM" id="MobiDB-lite"/>
    </source>
</evidence>
<reference evidence="2 3" key="1">
    <citation type="submission" date="2020-07" db="EMBL/GenBank/DDBJ databases">
        <title>Comparative genomics of pyrophilous fungi reveals a link between fire events and developmental genes.</title>
        <authorList>
            <consortium name="DOE Joint Genome Institute"/>
            <person name="Steindorff A.S."/>
            <person name="Carver A."/>
            <person name="Calhoun S."/>
            <person name="Stillman K."/>
            <person name="Liu H."/>
            <person name="Lipzen A."/>
            <person name="Pangilinan J."/>
            <person name="Labutti K."/>
            <person name="Bruns T.D."/>
            <person name="Grigoriev I.V."/>
        </authorList>
    </citation>
    <scope>NUCLEOTIDE SEQUENCE [LARGE SCALE GENOMIC DNA]</scope>
    <source>
        <strain evidence="2 3">CBS 144469</strain>
    </source>
</reference>
<dbReference type="AlphaFoldDB" id="A0A8H6LUX9"/>
<protein>
    <submittedName>
        <fullName evidence="2">Uncharacterized protein</fullName>
    </submittedName>
</protein>
<dbReference type="Proteomes" id="UP000521943">
    <property type="component" value="Unassembled WGS sequence"/>
</dbReference>
<feature type="compositionally biased region" description="Pro residues" evidence="1">
    <location>
        <begin position="65"/>
        <end position="77"/>
    </location>
</feature>
<comment type="caution">
    <text evidence="2">The sequence shown here is derived from an EMBL/GenBank/DDBJ whole genome shotgun (WGS) entry which is preliminary data.</text>
</comment>
<organism evidence="2 3">
    <name type="scientific">Ephemerocybe angulata</name>
    <dbReference type="NCBI Taxonomy" id="980116"/>
    <lineage>
        <taxon>Eukaryota</taxon>
        <taxon>Fungi</taxon>
        <taxon>Dikarya</taxon>
        <taxon>Basidiomycota</taxon>
        <taxon>Agaricomycotina</taxon>
        <taxon>Agaricomycetes</taxon>
        <taxon>Agaricomycetidae</taxon>
        <taxon>Agaricales</taxon>
        <taxon>Agaricineae</taxon>
        <taxon>Psathyrellaceae</taxon>
        <taxon>Ephemerocybe</taxon>
    </lineage>
</organism>
<feature type="region of interest" description="Disordered" evidence="1">
    <location>
        <begin position="62"/>
        <end position="81"/>
    </location>
</feature>
<feature type="non-terminal residue" evidence="2">
    <location>
        <position position="1"/>
    </location>
</feature>
<evidence type="ECO:0000313" key="2">
    <source>
        <dbReference type="EMBL" id="KAF6742071.1"/>
    </source>
</evidence>
<proteinExistence type="predicted"/>
<gene>
    <name evidence="2" type="ORF">DFP72DRAFT_831627</name>
</gene>